<reference evidence="3" key="1">
    <citation type="submission" date="2018-01" db="EMBL/GenBank/DDBJ databases">
        <authorList>
            <person name="Alioto T."/>
            <person name="Alioto T."/>
        </authorList>
    </citation>
    <scope>NUCLEOTIDE SEQUENCE [LARGE SCALE GENOMIC DNA]</scope>
</reference>
<dbReference type="EMBL" id="OUUW01000012">
    <property type="protein sequence ID" value="SPP87196.1"/>
    <property type="molecule type" value="Genomic_DNA"/>
</dbReference>
<dbReference type="OMA" id="ITHEEFT"/>
<gene>
    <name evidence="2" type="ORF">DGUA_6G009536</name>
</gene>
<feature type="compositionally biased region" description="Gly residues" evidence="1">
    <location>
        <begin position="43"/>
        <end position="52"/>
    </location>
</feature>
<evidence type="ECO:0000313" key="2">
    <source>
        <dbReference type="EMBL" id="SPP87196.1"/>
    </source>
</evidence>
<keyword evidence="3" id="KW-1185">Reference proteome</keyword>
<organism evidence="2 3">
    <name type="scientific">Drosophila guanche</name>
    <name type="common">Fruit fly</name>
    <dbReference type="NCBI Taxonomy" id="7266"/>
    <lineage>
        <taxon>Eukaryota</taxon>
        <taxon>Metazoa</taxon>
        <taxon>Ecdysozoa</taxon>
        <taxon>Arthropoda</taxon>
        <taxon>Hexapoda</taxon>
        <taxon>Insecta</taxon>
        <taxon>Pterygota</taxon>
        <taxon>Neoptera</taxon>
        <taxon>Endopterygota</taxon>
        <taxon>Diptera</taxon>
        <taxon>Brachycera</taxon>
        <taxon>Muscomorpha</taxon>
        <taxon>Ephydroidea</taxon>
        <taxon>Drosophilidae</taxon>
        <taxon>Drosophila</taxon>
        <taxon>Sophophora</taxon>
    </lineage>
</organism>
<evidence type="ECO:0000256" key="1">
    <source>
        <dbReference type="SAM" id="MobiDB-lite"/>
    </source>
</evidence>
<evidence type="ECO:0000313" key="3">
    <source>
        <dbReference type="Proteomes" id="UP000268350"/>
    </source>
</evidence>
<sequence length="150" mass="16330">MGNRLSGLWCKKTTLNISNKSEQKESPSPADKTKRIRRKSSGSGTGSGGDGSRGTFRFGSARRLSLTKDSHKKASDTGIATVEQTYRELIQAPIHIAAESSNMKVNPQLLPPAVKVSAERNGMEWNGIRCGIPQLCHDLNGKTNWKPNPN</sequence>
<dbReference type="AlphaFoldDB" id="A0A3B0KMY0"/>
<proteinExistence type="predicted"/>
<dbReference type="OrthoDB" id="202764at2759"/>
<dbReference type="Proteomes" id="UP000268350">
    <property type="component" value="Unassembled WGS sequence"/>
</dbReference>
<feature type="region of interest" description="Disordered" evidence="1">
    <location>
        <begin position="16"/>
        <end position="78"/>
    </location>
</feature>
<name>A0A3B0KMY0_DROGU</name>
<protein>
    <submittedName>
        <fullName evidence="2">Uncharacterized protein</fullName>
    </submittedName>
</protein>
<feature type="compositionally biased region" description="Basic and acidic residues" evidence="1">
    <location>
        <begin position="66"/>
        <end position="75"/>
    </location>
</feature>
<accession>A0A3B0KMY0</accession>